<dbReference type="RefSeq" id="WP_011436385.1">
    <property type="nucleotide sequence ID" value="NC_007777.1"/>
</dbReference>
<dbReference type="Gene3D" id="3.40.50.10140">
    <property type="entry name" value="Toll/interleukin-1 receptor homology (TIR) domain"/>
    <property type="match status" value="1"/>
</dbReference>
<dbReference type="OrthoDB" id="218695at2"/>
<evidence type="ECO:0000256" key="1">
    <source>
        <dbReference type="SAM" id="MobiDB-lite"/>
    </source>
</evidence>
<evidence type="ECO:0000313" key="3">
    <source>
        <dbReference type="EMBL" id="ABD11326.1"/>
    </source>
</evidence>
<feature type="compositionally biased region" description="Pro residues" evidence="1">
    <location>
        <begin position="154"/>
        <end position="169"/>
    </location>
</feature>
<dbReference type="AlphaFoldDB" id="Q2JBL6"/>
<keyword evidence="4" id="KW-1185">Reference proteome</keyword>
<accession>Q2JBL6</accession>
<dbReference type="HOGENOM" id="CLU_042623_0_0_11"/>
<dbReference type="Pfam" id="PF13676">
    <property type="entry name" value="TIR_2"/>
    <property type="match status" value="1"/>
</dbReference>
<feature type="domain" description="TIR" evidence="2">
    <location>
        <begin position="15"/>
        <end position="136"/>
    </location>
</feature>
<dbReference type="GO" id="GO:0007165">
    <property type="term" value="P:signal transduction"/>
    <property type="evidence" value="ECO:0007669"/>
    <property type="project" value="InterPro"/>
</dbReference>
<dbReference type="InterPro" id="IPR000157">
    <property type="entry name" value="TIR_dom"/>
</dbReference>
<name>Q2JBL6_FRACC</name>
<dbReference type="eggNOG" id="COG3903">
    <property type="taxonomic scope" value="Bacteria"/>
</dbReference>
<feature type="region of interest" description="Disordered" evidence="1">
    <location>
        <begin position="147"/>
        <end position="194"/>
    </location>
</feature>
<reference evidence="3 4" key="1">
    <citation type="journal article" date="2007" name="Genome Res.">
        <title>Genome characteristics of facultatively symbiotic Frankia sp. strains reflect host range and host plant biogeography.</title>
        <authorList>
            <person name="Normand P."/>
            <person name="Lapierre P."/>
            <person name="Tisa L.S."/>
            <person name="Gogarten J.P."/>
            <person name="Alloisio N."/>
            <person name="Bagnarol E."/>
            <person name="Bassi C.A."/>
            <person name="Berry A.M."/>
            <person name="Bickhart D.M."/>
            <person name="Choisne N."/>
            <person name="Couloux A."/>
            <person name="Cournoyer B."/>
            <person name="Cruveiller S."/>
            <person name="Daubin V."/>
            <person name="Demange N."/>
            <person name="Francino M.P."/>
            <person name="Goltsman E."/>
            <person name="Huang Y."/>
            <person name="Kopp O.R."/>
            <person name="Labarre L."/>
            <person name="Lapidus A."/>
            <person name="Lavire C."/>
            <person name="Marechal J."/>
            <person name="Martinez M."/>
            <person name="Mastronunzio J.E."/>
            <person name="Mullin B.C."/>
            <person name="Niemann J."/>
            <person name="Pujic P."/>
            <person name="Rawnsley T."/>
            <person name="Rouy Z."/>
            <person name="Schenowitz C."/>
            <person name="Sellstedt A."/>
            <person name="Tavares F."/>
            <person name="Tomkins J.P."/>
            <person name="Vallenet D."/>
            <person name="Valverde C."/>
            <person name="Wall L.G."/>
            <person name="Wang Y."/>
            <person name="Medigue C."/>
            <person name="Benson D.R."/>
        </authorList>
    </citation>
    <scope>NUCLEOTIDE SEQUENCE [LARGE SCALE GENOMIC DNA]</scope>
    <source>
        <strain evidence="4">DSM 45818 / CECT 9043 / CcI3</strain>
    </source>
</reference>
<dbReference type="PROSITE" id="PS50104">
    <property type="entry name" value="TIR"/>
    <property type="match status" value="1"/>
</dbReference>
<dbReference type="Pfam" id="PF13374">
    <property type="entry name" value="TPR_10"/>
    <property type="match status" value="1"/>
</dbReference>
<dbReference type="PANTHER" id="PTHR46082:SF6">
    <property type="entry name" value="AAA+ ATPASE DOMAIN-CONTAINING PROTEIN-RELATED"/>
    <property type="match status" value="1"/>
</dbReference>
<organism evidence="3 4">
    <name type="scientific">Frankia casuarinae (strain DSM 45818 / CECT 9043 / HFP020203 / CcI3)</name>
    <dbReference type="NCBI Taxonomy" id="106370"/>
    <lineage>
        <taxon>Bacteria</taxon>
        <taxon>Bacillati</taxon>
        <taxon>Actinomycetota</taxon>
        <taxon>Actinomycetes</taxon>
        <taxon>Frankiales</taxon>
        <taxon>Frankiaceae</taxon>
        <taxon>Frankia</taxon>
    </lineage>
</organism>
<sequence length="358" mass="39442">MTDGGNTDDATGSDPDWDFFVSYTAVDREWAEWISWQLEADGYRVLVQAWDFVPGSNWQIRMQQGVQHARHTLAVLSGAYLTSIYGHAEWQAAHAADPHGFKRKLLPVRVEDCPRPGLLGAVVSIDLFHHDADKAGRHLLDHVRHTLTGRAKPTTPPNFPTHRPNPPTHEPAFPANEPAPTDTSPDPHDQQSTEDLLAHQRRTLGPDHTHTLATANLLRSPLGNLGEHAAARTLFEDTLTRQRATLGPDHTNTLTTAMALGWTLGNLGEHAAARTLFEDTLTRQRATLGPDHTNTLTTAMALGWTLGNLGEHAAARTLFEDTLTRQRATLGPDHTNTLTTAMALGWTLDRLGKRHLGR</sequence>
<dbReference type="STRING" id="106370.Francci3_1951"/>
<evidence type="ECO:0000313" key="4">
    <source>
        <dbReference type="Proteomes" id="UP000001937"/>
    </source>
</evidence>
<dbReference type="SUPFAM" id="SSF52200">
    <property type="entry name" value="Toll/Interleukin receptor TIR domain"/>
    <property type="match status" value="1"/>
</dbReference>
<dbReference type="InterPro" id="IPR035897">
    <property type="entry name" value="Toll_tir_struct_dom_sf"/>
</dbReference>
<dbReference type="SUPFAM" id="SSF48452">
    <property type="entry name" value="TPR-like"/>
    <property type="match status" value="1"/>
</dbReference>
<dbReference type="SMART" id="SM00255">
    <property type="entry name" value="TIR"/>
    <property type="match status" value="1"/>
</dbReference>
<dbReference type="Gene3D" id="1.25.40.10">
    <property type="entry name" value="Tetratricopeptide repeat domain"/>
    <property type="match status" value="1"/>
</dbReference>
<dbReference type="InterPro" id="IPR053137">
    <property type="entry name" value="NLR-like"/>
</dbReference>
<gene>
    <name evidence="3" type="ordered locus">Francci3_1951</name>
</gene>
<dbReference type="Proteomes" id="UP000001937">
    <property type="component" value="Chromosome"/>
</dbReference>
<proteinExistence type="predicted"/>
<dbReference type="Pfam" id="PF13424">
    <property type="entry name" value="TPR_12"/>
    <property type="match status" value="1"/>
</dbReference>
<dbReference type="InterPro" id="IPR011990">
    <property type="entry name" value="TPR-like_helical_dom_sf"/>
</dbReference>
<dbReference type="KEGG" id="fra:Francci3_1951"/>
<protein>
    <submittedName>
        <fullName evidence="3">Tetratricopeptide TPR_4</fullName>
    </submittedName>
</protein>
<evidence type="ECO:0000259" key="2">
    <source>
        <dbReference type="PROSITE" id="PS50104"/>
    </source>
</evidence>
<dbReference type="EMBL" id="CP000249">
    <property type="protein sequence ID" value="ABD11326.1"/>
    <property type="molecule type" value="Genomic_DNA"/>
</dbReference>
<dbReference type="PANTHER" id="PTHR46082">
    <property type="entry name" value="ATP/GTP-BINDING PROTEIN-RELATED"/>
    <property type="match status" value="1"/>
</dbReference>
<dbReference type="eggNOG" id="COG2319">
    <property type="taxonomic scope" value="Bacteria"/>
</dbReference>